<keyword evidence="8 10" id="KW-0472">Membrane</keyword>
<keyword evidence="7 10" id="KW-0443">Lipid metabolism</keyword>
<dbReference type="GO" id="GO:0009922">
    <property type="term" value="F:fatty acid elongase activity"/>
    <property type="evidence" value="ECO:0007669"/>
    <property type="project" value="InterPro"/>
</dbReference>
<dbReference type="PANTHER" id="PTHR11157:SF126">
    <property type="entry name" value="ELONGATION OF VERY LONG CHAIN FATTY ACIDS PROTEIN"/>
    <property type="match status" value="1"/>
</dbReference>
<feature type="transmembrane region" description="Helical" evidence="10">
    <location>
        <begin position="47"/>
        <end position="63"/>
    </location>
</feature>
<evidence type="ECO:0000256" key="1">
    <source>
        <dbReference type="ARBA" id="ARBA00004141"/>
    </source>
</evidence>
<sequence>MVKTDEIMGGPGLMPALGVVALQVAVVKRMWGDDWSEVDNAFSHCSVIWPALATAVYLGMVFLGQRMMRDRAPFDESCKPYMLVYNLYQTVFNSWWVVMAVLEVYELGYPPFNLPLTLKADQFNLGFLIWLHYQNKYLEMLDTVFMVLRKKTKQVSFLHCYHHVLLLWAWFAVCRFGCGGESWFGAWMNSLIHVLMYGYYFLSTIKIPVPWKRLSSHISSFRHSFHPFSIHHLNQCHCLSSPLP</sequence>
<dbReference type="GO" id="GO:0005789">
    <property type="term" value="C:endoplasmic reticulum membrane"/>
    <property type="evidence" value="ECO:0007669"/>
    <property type="project" value="TreeGrafter"/>
</dbReference>
<dbReference type="AlphaFoldDB" id="A0A7S4DQA1"/>
<keyword evidence="6 10" id="KW-1133">Transmembrane helix</keyword>
<dbReference type="GO" id="GO:0030148">
    <property type="term" value="P:sphingolipid biosynthetic process"/>
    <property type="evidence" value="ECO:0007669"/>
    <property type="project" value="TreeGrafter"/>
</dbReference>
<keyword evidence="9 10" id="KW-0275">Fatty acid biosynthesis</keyword>
<keyword evidence="2 10" id="KW-0444">Lipid biosynthesis</keyword>
<dbReference type="GO" id="GO:0034626">
    <property type="term" value="P:fatty acid elongation, polyunsaturated fatty acid"/>
    <property type="evidence" value="ECO:0007669"/>
    <property type="project" value="TreeGrafter"/>
</dbReference>
<evidence type="ECO:0000256" key="10">
    <source>
        <dbReference type="RuleBase" id="RU361115"/>
    </source>
</evidence>
<dbReference type="GO" id="GO:0042761">
    <property type="term" value="P:very long-chain fatty acid biosynthetic process"/>
    <property type="evidence" value="ECO:0007669"/>
    <property type="project" value="TreeGrafter"/>
</dbReference>
<comment type="similarity">
    <text evidence="10">Belongs to the ELO family.</text>
</comment>
<dbReference type="EMBL" id="HBIV01020884">
    <property type="protein sequence ID" value="CAE0663437.1"/>
    <property type="molecule type" value="Transcribed_RNA"/>
</dbReference>
<dbReference type="PANTHER" id="PTHR11157">
    <property type="entry name" value="FATTY ACID ACYL TRANSFERASE-RELATED"/>
    <property type="match status" value="1"/>
</dbReference>
<keyword evidence="4 10" id="KW-0812">Transmembrane</keyword>
<accession>A0A7S4DQA1</accession>
<dbReference type="GO" id="GO:0034625">
    <property type="term" value="P:fatty acid elongation, monounsaturated fatty acid"/>
    <property type="evidence" value="ECO:0007669"/>
    <property type="project" value="TreeGrafter"/>
</dbReference>
<comment type="subcellular location">
    <subcellularLocation>
        <location evidence="1">Membrane</location>
        <topology evidence="1">Multi-pass membrane protein</topology>
    </subcellularLocation>
</comment>
<protein>
    <recommendedName>
        <fullName evidence="10">Elongation of fatty acids protein</fullName>
        <ecNumber evidence="10">2.3.1.-</ecNumber>
    </recommendedName>
</protein>
<keyword evidence="3 10" id="KW-0808">Transferase</keyword>
<comment type="caution">
    <text evidence="10">Lacks conserved residue(s) required for the propagation of feature annotation.</text>
</comment>
<evidence type="ECO:0000256" key="8">
    <source>
        <dbReference type="ARBA" id="ARBA00023136"/>
    </source>
</evidence>
<keyword evidence="5 10" id="KW-0276">Fatty acid metabolism</keyword>
<evidence type="ECO:0000256" key="6">
    <source>
        <dbReference type="ARBA" id="ARBA00022989"/>
    </source>
</evidence>
<evidence type="ECO:0000313" key="11">
    <source>
        <dbReference type="EMBL" id="CAE0663437.1"/>
    </source>
</evidence>
<reference evidence="11" key="1">
    <citation type="submission" date="2021-01" db="EMBL/GenBank/DDBJ databases">
        <authorList>
            <person name="Corre E."/>
            <person name="Pelletier E."/>
            <person name="Niang G."/>
            <person name="Scheremetjew M."/>
            <person name="Finn R."/>
            <person name="Kale V."/>
            <person name="Holt S."/>
            <person name="Cochrane G."/>
            <person name="Meng A."/>
            <person name="Brown T."/>
            <person name="Cohen L."/>
        </authorList>
    </citation>
    <scope>NUCLEOTIDE SEQUENCE</scope>
    <source>
        <strain evidence="11">CCCM811</strain>
    </source>
</reference>
<evidence type="ECO:0000256" key="2">
    <source>
        <dbReference type="ARBA" id="ARBA00022516"/>
    </source>
</evidence>
<dbReference type="InterPro" id="IPR002076">
    <property type="entry name" value="ELO_fam"/>
</dbReference>
<gene>
    <name evidence="11" type="ORF">LGLO00237_LOCUS15039</name>
</gene>
<evidence type="ECO:0000256" key="3">
    <source>
        <dbReference type="ARBA" id="ARBA00022679"/>
    </source>
</evidence>
<feature type="transmembrane region" description="Helical" evidence="10">
    <location>
        <begin position="7"/>
        <end position="27"/>
    </location>
</feature>
<name>A0A7S4DQA1_9EUKA</name>
<organism evidence="11">
    <name type="scientific">Lotharella globosa</name>
    <dbReference type="NCBI Taxonomy" id="91324"/>
    <lineage>
        <taxon>Eukaryota</taxon>
        <taxon>Sar</taxon>
        <taxon>Rhizaria</taxon>
        <taxon>Cercozoa</taxon>
        <taxon>Chlorarachniophyceae</taxon>
        <taxon>Lotharella</taxon>
    </lineage>
</organism>
<evidence type="ECO:0000256" key="5">
    <source>
        <dbReference type="ARBA" id="ARBA00022832"/>
    </source>
</evidence>
<feature type="transmembrane region" description="Helical" evidence="10">
    <location>
        <begin position="154"/>
        <end position="171"/>
    </location>
</feature>
<evidence type="ECO:0000256" key="9">
    <source>
        <dbReference type="ARBA" id="ARBA00023160"/>
    </source>
</evidence>
<proteinExistence type="inferred from homology"/>
<evidence type="ECO:0000256" key="7">
    <source>
        <dbReference type="ARBA" id="ARBA00023098"/>
    </source>
</evidence>
<dbReference type="GO" id="GO:0019367">
    <property type="term" value="P:fatty acid elongation, saturated fatty acid"/>
    <property type="evidence" value="ECO:0007669"/>
    <property type="project" value="TreeGrafter"/>
</dbReference>
<dbReference type="EC" id="2.3.1.-" evidence="10"/>
<feature type="transmembrane region" description="Helical" evidence="10">
    <location>
        <begin position="183"/>
        <end position="202"/>
    </location>
</feature>
<evidence type="ECO:0000256" key="4">
    <source>
        <dbReference type="ARBA" id="ARBA00022692"/>
    </source>
</evidence>
<dbReference type="Pfam" id="PF01151">
    <property type="entry name" value="ELO"/>
    <property type="match status" value="1"/>
</dbReference>
<comment type="catalytic activity">
    <reaction evidence="10">
        <text>an acyl-CoA + malonyl-CoA + H(+) = a 3-oxoacyl-CoA + CO2 + CoA</text>
        <dbReference type="Rhea" id="RHEA:50252"/>
        <dbReference type="ChEBI" id="CHEBI:15378"/>
        <dbReference type="ChEBI" id="CHEBI:16526"/>
        <dbReference type="ChEBI" id="CHEBI:57287"/>
        <dbReference type="ChEBI" id="CHEBI:57384"/>
        <dbReference type="ChEBI" id="CHEBI:58342"/>
        <dbReference type="ChEBI" id="CHEBI:90726"/>
    </reaction>
    <physiologicalReaction direction="left-to-right" evidence="10">
        <dbReference type="Rhea" id="RHEA:50253"/>
    </physiologicalReaction>
</comment>